<dbReference type="PATRIC" id="fig|29422.6.peg.1054"/>
<protein>
    <recommendedName>
        <fullName evidence="5">Inclusion membrane protein A</fullName>
    </recommendedName>
</protein>
<feature type="transmembrane region" description="Helical" evidence="2">
    <location>
        <begin position="75"/>
        <end position="108"/>
    </location>
</feature>
<gene>
    <name evidence="3" type="ORF">Lbru_1002</name>
</gene>
<keyword evidence="2" id="KW-1133">Transmembrane helix</keyword>
<organism evidence="3 4">
    <name type="scientific">Legionella brunensis</name>
    <dbReference type="NCBI Taxonomy" id="29422"/>
    <lineage>
        <taxon>Bacteria</taxon>
        <taxon>Pseudomonadati</taxon>
        <taxon>Pseudomonadota</taxon>
        <taxon>Gammaproteobacteria</taxon>
        <taxon>Legionellales</taxon>
        <taxon>Legionellaceae</taxon>
        <taxon>Legionella</taxon>
    </lineage>
</organism>
<evidence type="ECO:0000256" key="1">
    <source>
        <dbReference type="SAM" id="Coils"/>
    </source>
</evidence>
<proteinExistence type="predicted"/>
<reference evidence="3 4" key="1">
    <citation type="submission" date="2015-11" db="EMBL/GenBank/DDBJ databases">
        <title>Genomic analysis of 38 Legionella species identifies large and diverse effector repertoires.</title>
        <authorList>
            <person name="Burstein D."/>
            <person name="Amaro F."/>
            <person name="Zusman T."/>
            <person name="Lifshitz Z."/>
            <person name="Cohen O."/>
            <person name="Gilbert J.A."/>
            <person name="Pupko T."/>
            <person name="Shuman H.A."/>
            <person name="Segal G."/>
        </authorList>
    </citation>
    <scope>NUCLEOTIDE SEQUENCE [LARGE SCALE GENOMIC DNA]</scope>
    <source>
        <strain evidence="3 4">ATCC 43878</strain>
    </source>
</reference>
<dbReference type="Proteomes" id="UP000054742">
    <property type="component" value="Unassembled WGS sequence"/>
</dbReference>
<dbReference type="EMBL" id="LNXV01000007">
    <property type="protein sequence ID" value="KTC85206.1"/>
    <property type="molecule type" value="Genomic_DNA"/>
</dbReference>
<dbReference type="AlphaFoldDB" id="A0A0W0SP98"/>
<sequence>MKENEKQEAESLVIETVKKSAFDSIQHLKKQQERIALFKSDLDLLLKRYNSKKSLFGTLADWYSDQSLWRQITIVISALIATTLIGLLVSMLVTYSLLLIGGGMIYLFQDFHNVEQERAELFCKDILKMQEDMTQSVKSLNEIETKLFDLFQILAKKNEEYAAIITDLKDKIKYLQEQIEFFEEALKKLKEVNESIIADTKEIHDLSNTFKQQISELQQKFTNLDVEKDVLSKMQRIQLLLQESENSLAQHIQDLKKEKLAAKTGESTFEQTLTDGKVRVAQSKETLAKVSSILEKFKMEDEAILSKEHEEGGHHMRFFEKSAKRPEGLRTETIYAPQ</sequence>
<keyword evidence="2" id="KW-0812">Transmembrane</keyword>
<evidence type="ECO:0000256" key="2">
    <source>
        <dbReference type="SAM" id="Phobius"/>
    </source>
</evidence>
<evidence type="ECO:0000313" key="4">
    <source>
        <dbReference type="Proteomes" id="UP000054742"/>
    </source>
</evidence>
<evidence type="ECO:0000313" key="3">
    <source>
        <dbReference type="EMBL" id="KTC85206.1"/>
    </source>
</evidence>
<keyword evidence="1" id="KW-0175">Coiled coil</keyword>
<feature type="coiled-coil region" evidence="1">
    <location>
        <begin position="158"/>
        <end position="199"/>
    </location>
</feature>
<feature type="coiled-coil region" evidence="1">
    <location>
        <begin position="234"/>
        <end position="261"/>
    </location>
</feature>
<keyword evidence="2" id="KW-0472">Membrane</keyword>
<evidence type="ECO:0008006" key="5">
    <source>
        <dbReference type="Google" id="ProtNLM"/>
    </source>
</evidence>
<comment type="caution">
    <text evidence="3">The sequence shown here is derived from an EMBL/GenBank/DDBJ whole genome shotgun (WGS) entry which is preliminary data.</text>
</comment>
<dbReference type="RefSeq" id="WP_058441093.1">
    <property type="nucleotide sequence ID" value="NZ_CAAAHU010000009.1"/>
</dbReference>
<keyword evidence="4" id="KW-1185">Reference proteome</keyword>
<name>A0A0W0SP98_9GAMM</name>
<dbReference type="STRING" id="29422.Lbru_1002"/>
<accession>A0A0W0SP98</accession>